<dbReference type="SMART" id="SM00349">
    <property type="entry name" value="KRAB"/>
    <property type="match status" value="1"/>
</dbReference>
<dbReference type="Proteomes" id="UP000694540">
    <property type="component" value="Unplaced"/>
</dbReference>
<dbReference type="InterPro" id="IPR001909">
    <property type="entry name" value="KRAB"/>
</dbReference>
<dbReference type="GO" id="GO:0006355">
    <property type="term" value="P:regulation of DNA-templated transcription"/>
    <property type="evidence" value="ECO:0007669"/>
    <property type="project" value="InterPro"/>
</dbReference>
<sequence length="77" mass="8751">MEGCAAFEDVFVSFSREEWELLEEAQRRLYRDVMLDNLALVPSLGKSCCTYLSARGRSLRKLVTESRKQASCRSPGC</sequence>
<dbReference type="AlphaFoldDB" id="A0A8C3WD47"/>
<dbReference type="InterPro" id="IPR050169">
    <property type="entry name" value="Krueppel_C2H2_ZnF"/>
</dbReference>
<evidence type="ECO:0000313" key="2">
    <source>
        <dbReference type="Ensembl" id="ENSCWAP00000012789.1"/>
    </source>
</evidence>
<proteinExistence type="predicted"/>
<evidence type="ECO:0000313" key="3">
    <source>
        <dbReference type="Proteomes" id="UP000694540"/>
    </source>
</evidence>
<dbReference type="CDD" id="cd07765">
    <property type="entry name" value="KRAB_A-box"/>
    <property type="match status" value="1"/>
</dbReference>
<dbReference type="SUPFAM" id="SSF109640">
    <property type="entry name" value="KRAB domain (Kruppel-associated box)"/>
    <property type="match status" value="1"/>
</dbReference>
<evidence type="ECO:0000259" key="1">
    <source>
        <dbReference type="PROSITE" id="PS50805"/>
    </source>
</evidence>
<dbReference type="Pfam" id="PF01352">
    <property type="entry name" value="KRAB"/>
    <property type="match status" value="1"/>
</dbReference>
<reference evidence="2" key="2">
    <citation type="submission" date="2025-09" db="UniProtKB">
        <authorList>
            <consortium name="Ensembl"/>
        </authorList>
    </citation>
    <scope>IDENTIFICATION</scope>
</reference>
<dbReference type="InterPro" id="IPR036051">
    <property type="entry name" value="KRAB_dom_sf"/>
</dbReference>
<dbReference type="Ensembl" id="ENSCWAT00000013897.1">
    <property type="protein sequence ID" value="ENSCWAP00000012789.1"/>
    <property type="gene ID" value="ENSCWAG00000009985.1"/>
</dbReference>
<reference evidence="2" key="1">
    <citation type="submission" date="2025-08" db="UniProtKB">
        <authorList>
            <consortium name="Ensembl"/>
        </authorList>
    </citation>
    <scope>IDENTIFICATION</scope>
</reference>
<organism evidence="2 3">
    <name type="scientific">Catagonus wagneri</name>
    <name type="common">Chacoan peccary</name>
    <dbReference type="NCBI Taxonomy" id="51154"/>
    <lineage>
        <taxon>Eukaryota</taxon>
        <taxon>Metazoa</taxon>
        <taxon>Chordata</taxon>
        <taxon>Craniata</taxon>
        <taxon>Vertebrata</taxon>
        <taxon>Euteleostomi</taxon>
        <taxon>Mammalia</taxon>
        <taxon>Eutheria</taxon>
        <taxon>Laurasiatheria</taxon>
        <taxon>Artiodactyla</taxon>
        <taxon>Suina</taxon>
        <taxon>Tayassuidae</taxon>
        <taxon>Catagonus</taxon>
    </lineage>
</organism>
<dbReference type="PROSITE" id="PS50805">
    <property type="entry name" value="KRAB"/>
    <property type="match status" value="1"/>
</dbReference>
<dbReference type="PANTHER" id="PTHR23232">
    <property type="entry name" value="KRAB DOMAIN C2H2 ZINC FINGER"/>
    <property type="match status" value="1"/>
</dbReference>
<accession>A0A8C3WD47</accession>
<dbReference type="Gene3D" id="6.10.140.140">
    <property type="match status" value="1"/>
</dbReference>
<dbReference type="PANTHER" id="PTHR23232:SF133">
    <property type="entry name" value="RIKEN CDNA 1700020N01 GENE"/>
    <property type="match status" value="1"/>
</dbReference>
<name>A0A8C3WD47_9CETA</name>
<dbReference type="GeneTree" id="ENSGT01150000287250"/>
<protein>
    <recommendedName>
        <fullName evidence="1">KRAB domain-containing protein</fullName>
    </recommendedName>
</protein>
<keyword evidence="3" id="KW-1185">Reference proteome</keyword>
<feature type="domain" description="KRAB" evidence="1">
    <location>
        <begin position="5"/>
        <end position="77"/>
    </location>
</feature>